<accession>A0A1N7M8X6</accession>
<evidence type="ECO:0000313" key="3">
    <source>
        <dbReference type="Proteomes" id="UP000186026"/>
    </source>
</evidence>
<dbReference type="SUPFAM" id="SSF50800">
    <property type="entry name" value="PK beta-barrel domain-like"/>
    <property type="match status" value="1"/>
</dbReference>
<dbReference type="GO" id="GO:0030170">
    <property type="term" value="F:pyridoxal phosphate binding"/>
    <property type="evidence" value="ECO:0007669"/>
    <property type="project" value="InterPro"/>
</dbReference>
<dbReference type="PANTHER" id="PTHR14237:SF19">
    <property type="entry name" value="MITOCHONDRIAL AMIDOXIME REDUCING COMPONENT 1"/>
    <property type="match status" value="1"/>
</dbReference>
<dbReference type="Pfam" id="PF03473">
    <property type="entry name" value="MOSC"/>
    <property type="match status" value="1"/>
</dbReference>
<protein>
    <recommendedName>
        <fullName evidence="1">MOSC domain-containing protein</fullName>
    </recommendedName>
</protein>
<dbReference type="GO" id="GO:0030151">
    <property type="term" value="F:molybdenum ion binding"/>
    <property type="evidence" value="ECO:0007669"/>
    <property type="project" value="InterPro"/>
</dbReference>
<gene>
    <name evidence="2" type="ORF">SAMN05421761_105208</name>
</gene>
<proteinExistence type="predicted"/>
<dbReference type="PANTHER" id="PTHR14237">
    <property type="entry name" value="MOLYBDOPTERIN COFACTOR SULFURASE MOSC"/>
    <property type="match status" value="1"/>
</dbReference>
<keyword evidence="3" id="KW-1185">Reference proteome</keyword>
<dbReference type="EMBL" id="FTOP01000005">
    <property type="protein sequence ID" value="SIS82586.1"/>
    <property type="molecule type" value="Genomic_DNA"/>
</dbReference>
<dbReference type="InterPro" id="IPR011037">
    <property type="entry name" value="Pyrv_Knase-like_insert_dom_sf"/>
</dbReference>
<dbReference type="RefSeq" id="WP_076500353.1">
    <property type="nucleotide sequence ID" value="NZ_FTOP01000005.1"/>
</dbReference>
<dbReference type="STRING" id="529505.SAMN05421761_105208"/>
<dbReference type="Pfam" id="PF03476">
    <property type="entry name" value="MOSC_N"/>
    <property type="match status" value="1"/>
</dbReference>
<dbReference type="OrthoDB" id="581532at2"/>
<dbReference type="Proteomes" id="UP000186026">
    <property type="component" value="Unassembled WGS sequence"/>
</dbReference>
<feature type="domain" description="MOSC" evidence="1">
    <location>
        <begin position="119"/>
        <end position="264"/>
    </location>
</feature>
<evidence type="ECO:0000313" key="2">
    <source>
        <dbReference type="EMBL" id="SIS82586.1"/>
    </source>
</evidence>
<evidence type="ECO:0000259" key="1">
    <source>
        <dbReference type="PROSITE" id="PS51340"/>
    </source>
</evidence>
<organism evidence="2 3">
    <name type="scientific">Belliella pelovolcani</name>
    <dbReference type="NCBI Taxonomy" id="529505"/>
    <lineage>
        <taxon>Bacteria</taxon>
        <taxon>Pseudomonadati</taxon>
        <taxon>Bacteroidota</taxon>
        <taxon>Cytophagia</taxon>
        <taxon>Cytophagales</taxon>
        <taxon>Cyclobacteriaceae</taxon>
        <taxon>Belliella</taxon>
    </lineage>
</organism>
<reference evidence="3" key="1">
    <citation type="submission" date="2017-01" db="EMBL/GenBank/DDBJ databases">
        <authorList>
            <person name="Varghese N."/>
            <person name="Submissions S."/>
        </authorList>
    </citation>
    <scope>NUCLEOTIDE SEQUENCE [LARGE SCALE GENOMIC DNA]</scope>
    <source>
        <strain evidence="3">DSM 46698</strain>
    </source>
</reference>
<dbReference type="InterPro" id="IPR005303">
    <property type="entry name" value="MOCOS_middle"/>
</dbReference>
<dbReference type="AlphaFoldDB" id="A0A1N7M8X6"/>
<dbReference type="SUPFAM" id="SSF141673">
    <property type="entry name" value="MOSC N-terminal domain-like"/>
    <property type="match status" value="1"/>
</dbReference>
<name>A0A1N7M8X6_9BACT</name>
<dbReference type="PROSITE" id="PS51340">
    <property type="entry name" value="MOSC"/>
    <property type="match status" value="1"/>
</dbReference>
<dbReference type="GO" id="GO:0003824">
    <property type="term" value="F:catalytic activity"/>
    <property type="evidence" value="ECO:0007669"/>
    <property type="project" value="InterPro"/>
</dbReference>
<dbReference type="InterPro" id="IPR005302">
    <property type="entry name" value="MoCF_Sase_C"/>
</dbReference>
<sequence>MILQDIYIYPIKSLSGIQLNTAKLEERGLQHDRRWMLVDRSGMFLSQRTHPQMALLQVQLKKDALLVTHKNNPDLHIEIPMKPETEKVTPVTIWEDTVEGQVVSEAVNEWFSEFMAMPCKLVKMPASTQRKLKAKYAVNGESVSYADGMPYLIIGQESLNNLNARLEKPVPMDRFRPNLVFSGGTAFIEDEWKKVKIGEATFKITKPCARCVMTTVDQDTAQKNKEPLKTLASYRTVDNNVMFGQNMLVLTGNSIKIGDLVVGEK</sequence>